<proteinExistence type="predicted"/>
<evidence type="ECO:0000313" key="2">
    <source>
        <dbReference type="Proteomes" id="UP000186806"/>
    </source>
</evidence>
<comment type="caution">
    <text evidence="1">The sequence shown here is derived from an EMBL/GenBank/DDBJ whole genome shotgun (WGS) entry which is preliminary data.</text>
</comment>
<dbReference type="AlphaFoldDB" id="A0A1Q8TB04"/>
<keyword evidence="2" id="KW-1185">Reference proteome</keyword>
<dbReference type="NCBIfam" id="TIGR02444">
    <property type="entry name" value="TIGR02444 family protein"/>
    <property type="match status" value="1"/>
</dbReference>
<organism evidence="1 2">
    <name type="scientific">Chromohalobacter japonicus</name>
    <dbReference type="NCBI Taxonomy" id="223900"/>
    <lineage>
        <taxon>Bacteria</taxon>
        <taxon>Pseudomonadati</taxon>
        <taxon>Pseudomonadota</taxon>
        <taxon>Gammaproteobacteria</taxon>
        <taxon>Oceanospirillales</taxon>
        <taxon>Halomonadaceae</taxon>
        <taxon>Chromohalobacter</taxon>
    </lineage>
</organism>
<accession>A0A1Q8TB04</accession>
<sequence>MHSTQLCDVLRNPPLWDHALALYQRPGVADACLQLQDTAGADVCELLWRCWLDHHALVPTEQAYSTLDEIRAWQAEVTQPIRYLRRMLKPRARHAHDVAALRDHLKEAELLAECETLRQFQALSETLHAVRKRRADDASLTMQLTRCLTIHEPTQEAALATLTTQNTAHHP</sequence>
<dbReference type="Proteomes" id="UP000186806">
    <property type="component" value="Unassembled WGS sequence"/>
</dbReference>
<protein>
    <submittedName>
        <fullName evidence="1">TIGR02444 family protein</fullName>
    </submittedName>
</protein>
<dbReference type="Pfam" id="PF09523">
    <property type="entry name" value="DUF2390"/>
    <property type="match status" value="1"/>
</dbReference>
<evidence type="ECO:0000313" key="1">
    <source>
        <dbReference type="EMBL" id="OLO10854.1"/>
    </source>
</evidence>
<name>A0A1Q8TB04_9GAMM</name>
<dbReference type="InterPro" id="IPR012659">
    <property type="entry name" value="CHP02444"/>
</dbReference>
<dbReference type="RefSeq" id="WP_075369737.1">
    <property type="nucleotide sequence ID" value="NZ_MSDQ01000031.1"/>
</dbReference>
<dbReference type="EMBL" id="MSDQ01000031">
    <property type="protein sequence ID" value="OLO10854.1"/>
    <property type="molecule type" value="Genomic_DNA"/>
</dbReference>
<gene>
    <name evidence="1" type="ORF">BTW10_12830</name>
</gene>
<dbReference type="STRING" id="223900.GCA_000821045_00510"/>
<reference evidence="1 2" key="1">
    <citation type="submission" date="2016-12" db="EMBL/GenBank/DDBJ databases">
        <title>Draft genome sequences of strains Salinicola socius SMB35, Salinicola sp. MH3R3-1 and Chromohalobacter sp. SMB17 from the Verkhnekamsk potash mining region of Russia.</title>
        <authorList>
            <person name="Mavrodi D.V."/>
            <person name="Olsson B.E."/>
            <person name="Korsakova E.S."/>
            <person name="Pyankova A."/>
            <person name="Mavrodi O.V."/>
            <person name="Plotnikova E.G."/>
        </authorList>
    </citation>
    <scope>NUCLEOTIDE SEQUENCE [LARGE SCALE GENOMIC DNA]</scope>
    <source>
        <strain evidence="1 2">SMB17</strain>
    </source>
</reference>